<gene>
    <name evidence="2" type="ORF">FXN61_06195</name>
</gene>
<sequence>MFLVPAAIGAFCGAGWIASLQLAGTFACSGGQRCVVPAYLLIPALALAWTGAAWGLLKFATLPRAGFTAVVGTVCSLPLTLISSQVLRALHLDLPGDGGILVIAVGGAGGYALAAVVTAGYGGRRDRTEHHGQDG</sequence>
<reference evidence="2 3" key="1">
    <citation type="submission" date="2019-08" db="EMBL/GenBank/DDBJ databases">
        <title>Lentzea from Indian Himalayas.</title>
        <authorList>
            <person name="Mandal S."/>
            <person name="Mallick Gupta A."/>
            <person name="Maiti P.K."/>
            <person name="Sarkar J."/>
            <person name="Mandal S."/>
        </authorList>
    </citation>
    <scope>NUCLEOTIDE SEQUENCE [LARGE SCALE GENOMIC DNA]</scope>
    <source>
        <strain evidence="2 3">PSKA42</strain>
    </source>
</reference>
<keyword evidence="1" id="KW-1133">Transmembrane helix</keyword>
<dbReference type="Proteomes" id="UP001515943">
    <property type="component" value="Unassembled WGS sequence"/>
</dbReference>
<keyword evidence="3" id="KW-1185">Reference proteome</keyword>
<accession>A0ABX1FCS4</accession>
<feature type="transmembrane region" description="Helical" evidence="1">
    <location>
        <begin position="99"/>
        <end position="121"/>
    </location>
</feature>
<dbReference type="EMBL" id="VSRL01000014">
    <property type="protein sequence ID" value="NKE56443.1"/>
    <property type="molecule type" value="Genomic_DNA"/>
</dbReference>
<comment type="caution">
    <text evidence="2">The sequence shown here is derived from an EMBL/GenBank/DDBJ whole genome shotgun (WGS) entry which is preliminary data.</text>
</comment>
<name>A0ABX1FCS4_9PSEU</name>
<evidence type="ECO:0000313" key="2">
    <source>
        <dbReference type="EMBL" id="NKE56443.1"/>
    </source>
</evidence>
<feature type="transmembrane region" description="Helical" evidence="1">
    <location>
        <begin position="40"/>
        <end position="60"/>
    </location>
</feature>
<keyword evidence="1" id="KW-0812">Transmembrane</keyword>
<protein>
    <submittedName>
        <fullName evidence="2">Uncharacterized protein</fullName>
    </submittedName>
</protein>
<organism evidence="2 3">
    <name type="scientific">Lentzea indica</name>
    <dbReference type="NCBI Taxonomy" id="2604800"/>
    <lineage>
        <taxon>Bacteria</taxon>
        <taxon>Bacillati</taxon>
        <taxon>Actinomycetota</taxon>
        <taxon>Actinomycetes</taxon>
        <taxon>Pseudonocardiales</taxon>
        <taxon>Pseudonocardiaceae</taxon>
        <taxon>Lentzea</taxon>
    </lineage>
</organism>
<proteinExistence type="predicted"/>
<feature type="transmembrane region" description="Helical" evidence="1">
    <location>
        <begin position="67"/>
        <end position="87"/>
    </location>
</feature>
<dbReference type="RefSeq" id="WP_167971126.1">
    <property type="nucleotide sequence ID" value="NZ_VSRL01000014.1"/>
</dbReference>
<evidence type="ECO:0000313" key="3">
    <source>
        <dbReference type="Proteomes" id="UP001515943"/>
    </source>
</evidence>
<evidence type="ECO:0000256" key="1">
    <source>
        <dbReference type="SAM" id="Phobius"/>
    </source>
</evidence>
<keyword evidence="1" id="KW-0472">Membrane</keyword>